<evidence type="ECO:0000256" key="6">
    <source>
        <dbReference type="ARBA" id="ARBA00023136"/>
    </source>
</evidence>
<feature type="transmembrane region" description="Helical" evidence="7">
    <location>
        <begin position="109"/>
        <end position="130"/>
    </location>
</feature>
<keyword evidence="5 7" id="KW-1133">Transmembrane helix</keyword>
<comment type="caution">
    <text evidence="8">The sequence shown here is derived from an EMBL/GenBank/DDBJ whole genome shotgun (WGS) entry which is preliminary data.</text>
</comment>
<comment type="similarity">
    <text evidence="2">Belongs to the chromate ion transporter (CHR) (TC 2.A.51) family.</text>
</comment>
<evidence type="ECO:0000256" key="1">
    <source>
        <dbReference type="ARBA" id="ARBA00004651"/>
    </source>
</evidence>
<proteinExistence type="inferred from homology"/>
<dbReference type="GO" id="GO:0015109">
    <property type="term" value="F:chromate transmembrane transporter activity"/>
    <property type="evidence" value="ECO:0007669"/>
    <property type="project" value="InterPro"/>
</dbReference>
<accession>A0A8J4H9D1</accession>
<dbReference type="EMBL" id="DTQM01000104">
    <property type="protein sequence ID" value="HGC42669.1"/>
    <property type="molecule type" value="Genomic_DNA"/>
</dbReference>
<evidence type="ECO:0000313" key="8">
    <source>
        <dbReference type="EMBL" id="HGC42669.1"/>
    </source>
</evidence>
<evidence type="ECO:0000256" key="5">
    <source>
        <dbReference type="ARBA" id="ARBA00022989"/>
    </source>
</evidence>
<evidence type="ECO:0000256" key="4">
    <source>
        <dbReference type="ARBA" id="ARBA00022692"/>
    </source>
</evidence>
<comment type="subcellular location">
    <subcellularLocation>
        <location evidence="1">Cell membrane</location>
        <topology evidence="1">Multi-pass membrane protein</topology>
    </subcellularLocation>
</comment>
<keyword evidence="6 7" id="KW-0472">Membrane</keyword>
<gene>
    <name evidence="8" type="ORF">ENY07_05545</name>
</gene>
<evidence type="ECO:0000256" key="7">
    <source>
        <dbReference type="SAM" id="Phobius"/>
    </source>
</evidence>
<dbReference type="GO" id="GO:0005886">
    <property type="term" value="C:plasma membrane"/>
    <property type="evidence" value="ECO:0007669"/>
    <property type="project" value="UniProtKB-SubCell"/>
</dbReference>
<dbReference type="PANTHER" id="PTHR43663:SF1">
    <property type="entry name" value="CHROMATE TRANSPORTER"/>
    <property type="match status" value="1"/>
</dbReference>
<organism evidence="8">
    <name type="scientific">Acidicaldus sp</name>
    <dbReference type="NCBI Taxonomy" id="1872105"/>
    <lineage>
        <taxon>Bacteria</taxon>
        <taxon>Pseudomonadati</taxon>
        <taxon>Pseudomonadota</taxon>
        <taxon>Alphaproteobacteria</taxon>
        <taxon>Acetobacterales</taxon>
        <taxon>Acetobacteraceae</taxon>
        <taxon>Acidicaldus</taxon>
    </lineage>
</organism>
<sequence>MTLALKLFLTFAALSPLAFGGGNTILPEMQRQVVSVHHWLSASDFVVLYALAQAAPGPNMLVATLIGWRVAGLGGALAATFGLCLPSSLLTFAIAGLWWRFREASWRRWIQAALVPVTVGLVGAGAAVIAAETARGPLAAVITALVALLTLATRANPLWFLAASALAGVVGRV</sequence>
<dbReference type="Pfam" id="PF02417">
    <property type="entry name" value="Chromate_transp"/>
    <property type="match status" value="1"/>
</dbReference>
<feature type="transmembrane region" description="Helical" evidence="7">
    <location>
        <begin position="70"/>
        <end position="97"/>
    </location>
</feature>
<reference evidence="8" key="1">
    <citation type="journal article" date="2020" name="mSystems">
        <title>Genome- and Community-Level Interaction Insights into Carbon Utilization and Element Cycling Functions of Hydrothermarchaeota in Hydrothermal Sediment.</title>
        <authorList>
            <person name="Zhou Z."/>
            <person name="Liu Y."/>
            <person name="Xu W."/>
            <person name="Pan J."/>
            <person name="Luo Z.H."/>
            <person name="Li M."/>
        </authorList>
    </citation>
    <scope>NUCLEOTIDE SEQUENCE</scope>
    <source>
        <strain evidence="8">SpSt-997</strain>
    </source>
</reference>
<dbReference type="PANTHER" id="PTHR43663">
    <property type="entry name" value="CHROMATE TRANSPORT PROTEIN-RELATED"/>
    <property type="match status" value="1"/>
</dbReference>
<feature type="transmembrane region" description="Helical" evidence="7">
    <location>
        <begin position="136"/>
        <end position="153"/>
    </location>
</feature>
<evidence type="ECO:0000256" key="2">
    <source>
        <dbReference type="ARBA" id="ARBA00005262"/>
    </source>
</evidence>
<dbReference type="AlphaFoldDB" id="A0A8J4H9D1"/>
<dbReference type="InterPro" id="IPR052518">
    <property type="entry name" value="CHR_Transporter"/>
</dbReference>
<keyword evidence="4 7" id="KW-0812">Transmembrane</keyword>
<protein>
    <submittedName>
        <fullName evidence="8">Chromate transporter</fullName>
    </submittedName>
</protein>
<dbReference type="InterPro" id="IPR003370">
    <property type="entry name" value="Chromate_transpt"/>
</dbReference>
<evidence type="ECO:0000256" key="3">
    <source>
        <dbReference type="ARBA" id="ARBA00022475"/>
    </source>
</evidence>
<keyword evidence="3" id="KW-1003">Cell membrane</keyword>
<name>A0A8J4H9D1_9PROT</name>